<dbReference type="STRING" id="485916.Dtox_1060"/>
<dbReference type="Pfam" id="PF05949">
    <property type="entry name" value="DUF881"/>
    <property type="match status" value="1"/>
</dbReference>
<dbReference type="HOGENOM" id="CLU_040273_4_0_9"/>
<feature type="coiled-coil region" evidence="2">
    <location>
        <begin position="40"/>
        <end position="74"/>
    </location>
</feature>
<sequence>MGKKDVQWVIVLVGVIMGLLLTIQFRATQQVKMNVPVQRAKEISTQLEKVRSDREGLKLKVEKLRKDLDQMAQGPQLSEQKSKLEAARIEAGVSNVAGRGVRVTLNDSNVALQPDENPNLYVLHDEDVLKVLNELKSSGAEAISINDQRLLATTEVRCVGPTILVNKTKRLAPPFTIYAIGDPVTMENALKMRGGVIESLKIWGIQVNVEKQDRVVIDAYSGTVSYKYAQSAVSLKGDGQTSE</sequence>
<proteinExistence type="inferred from homology"/>
<name>C8W478_DESAS</name>
<feature type="transmembrane region" description="Helical" evidence="3">
    <location>
        <begin position="6"/>
        <end position="23"/>
    </location>
</feature>
<evidence type="ECO:0000256" key="2">
    <source>
        <dbReference type="SAM" id="Coils"/>
    </source>
</evidence>
<organism evidence="4 5">
    <name type="scientific">Desulfofarcimen acetoxidans (strain ATCC 49208 / DSM 771 / KCTC 5769 / VKM B-1644 / 5575)</name>
    <name type="common">Desulfotomaculum acetoxidans</name>
    <dbReference type="NCBI Taxonomy" id="485916"/>
    <lineage>
        <taxon>Bacteria</taxon>
        <taxon>Bacillati</taxon>
        <taxon>Bacillota</taxon>
        <taxon>Clostridia</taxon>
        <taxon>Eubacteriales</taxon>
        <taxon>Peptococcaceae</taxon>
        <taxon>Desulfofarcimen</taxon>
    </lineage>
</organism>
<evidence type="ECO:0000313" key="5">
    <source>
        <dbReference type="Proteomes" id="UP000002217"/>
    </source>
</evidence>
<evidence type="ECO:0000313" key="4">
    <source>
        <dbReference type="EMBL" id="ACV61946.1"/>
    </source>
</evidence>
<dbReference type="KEGG" id="dae:Dtox_1060"/>
<evidence type="ECO:0008006" key="6">
    <source>
        <dbReference type="Google" id="ProtNLM"/>
    </source>
</evidence>
<dbReference type="EMBL" id="CP001720">
    <property type="protein sequence ID" value="ACV61946.1"/>
    <property type="molecule type" value="Genomic_DNA"/>
</dbReference>
<dbReference type="InterPro" id="IPR010273">
    <property type="entry name" value="DUF881"/>
</dbReference>
<dbReference type="PANTHER" id="PTHR37313:SF2">
    <property type="entry name" value="UPF0749 PROTEIN YLXX"/>
    <property type="match status" value="1"/>
</dbReference>
<dbReference type="AlphaFoldDB" id="C8W478"/>
<comment type="similarity">
    <text evidence="1">Belongs to the UPF0749 family.</text>
</comment>
<dbReference type="RefSeq" id="WP_015756661.1">
    <property type="nucleotide sequence ID" value="NC_013216.1"/>
</dbReference>
<dbReference type="Proteomes" id="UP000002217">
    <property type="component" value="Chromosome"/>
</dbReference>
<dbReference type="PANTHER" id="PTHR37313">
    <property type="entry name" value="UPF0749 PROTEIN RV1825"/>
    <property type="match status" value="1"/>
</dbReference>
<keyword evidence="3" id="KW-0472">Membrane</keyword>
<reference evidence="4 5" key="1">
    <citation type="journal article" date="2009" name="Stand. Genomic Sci.">
        <title>Complete genome sequence of Desulfotomaculum acetoxidans type strain (5575).</title>
        <authorList>
            <person name="Spring S."/>
            <person name="Lapidus A."/>
            <person name="Schroder M."/>
            <person name="Gleim D."/>
            <person name="Sims D."/>
            <person name="Meincke L."/>
            <person name="Glavina Del Rio T."/>
            <person name="Tice H."/>
            <person name="Copeland A."/>
            <person name="Cheng J.F."/>
            <person name="Lucas S."/>
            <person name="Chen F."/>
            <person name="Nolan M."/>
            <person name="Bruce D."/>
            <person name="Goodwin L."/>
            <person name="Pitluck S."/>
            <person name="Ivanova N."/>
            <person name="Mavromatis K."/>
            <person name="Mikhailova N."/>
            <person name="Pati A."/>
            <person name="Chen A."/>
            <person name="Palaniappan K."/>
            <person name="Land M."/>
            <person name="Hauser L."/>
            <person name="Chang Y.J."/>
            <person name="Jeffries C.D."/>
            <person name="Chain P."/>
            <person name="Saunders E."/>
            <person name="Brettin T."/>
            <person name="Detter J.C."/>
            <person name="Goker M."/>
            <person name="Bristow J."/>
            <person name="Eisen J.A."/>
            <person name="Markowitz V."/>
            <person name="Hugenholtz P."/>
            <person name="Kyrpides N.C."/>
            <person name="Klenk H.P."/>
            <person name="Han C."/>
        </authorList>
    </citation>
    <scope>NUCLEOTIDE SEQUENCE [LARGE SCALE GENOMIC DNA]</scope>
    <source>
        <strain evidence="5">ATCC 49208 / DSM 771 / VKM B-1644</strain>
    </source>
</reference>
<dbReference type="Gene3D" id="3.30.70.1880">
    <property type="entry name" value="Protein of unknown function DUF881"/>
    <property type="match status" value="1"/>
</dbReference>
<evidence type="ECO:0000256" key="1">
    <source>
        <dbReference type="ARBA" id="ARBA00009108"/>
    </source>
</evidence>
<accession>C8W478</accession>
<dbReference type="eggNOG" id="COG3879">
    <property type="taxonomic scope" value="Bacteria"/>
</dbReference>
<keyword evidence="2" id="KW-0175">Coiled coil</keyword>
<gene>
    <name evidence="4" type="ordered locus">Dtox_1060</name>
</gene>
<protein>
    <recommendedName>
        <fullName evidence="6">Division initiation protein</fullName>
    </recommendedName>
</protein>
<keyword evidence="3" id="KW-1133">Transmembrane helix</keyword>
<keyword evidence="5" id="KW-1185">Reference proteome</keyword>
<keyword evidence="3" id="KW-0812">Transmembrane</keyword>
<evidence type="ECO:0000256" key="3">
    <source>
        <dbReference type="SAM" id="Phobius"/>
    </source>
</evidence>